<dbReference type="InterPro" id="IPR000863">
    <property type="entry name" value="Sulfotransferase_dom"/>
</dbReference>
<keyword evidence="1" id="KW-1133">Transmembrane helix</keyword>
<dbReference type="InterPro" id="IPR051135">
    <property type="entry name" value="Gal/GlcNAc/GalNAc_ST"/>
</dbReference>
<evidence type="ECO:0000313" key="3">
    <source>
        <dbReference type="Proteomes" id="UP000829291"/>
    </source>
</evidence>
<proteinExistence type="predicted"/>
<feature type="domain" description="Sulfotransferase" evidence="2">
    <location>
        <begin position="118"/>
        <end position="273"/>
    </location>
</feature>
<dbReference type="RefSeq" id="XP_046596054.1">
    <property type="nucleotide sequence ID" value="XM_046740098.1"/>
</dbReference>
<dbReference type="Gene3D" id="3.40.50.300">
    <property type="entry name" value="P-loop containing nucleotide triphosphate hydrolases"/>
    <property type="match status" value="1"/>
</dbReference>
<organism evidence="3 4">
    <name type="scientific">Neodiprion lecontei</name>
    <name type="common">Redheaded pine sawfly</name>
    <dbReference type="NCBI Taxonomy" id="441921"/>
    <lineage>
        <taxon>Eukaryota</taxon>
        <taxon>Metazoa</taxon>
        <taxon>Ecdysozoa</taxon>
        <taxon>Arthropoda</taxon>
        <taxon>Hexapoda</taxon>
        <taxon>Insecta</taxon>
        <taxon>Pterygota</taxon>
        <taxon>Neoptera</taxon>
        <taxon>Endopterygota</taxon>
        <taxon>Hymenoptera</taxon>
        <taxon>Tenthredinoidea</taxon>
        <taxon>Diprionidae</taxon>
        <taxon>Diprioninae</taxon>
        <taxon>Neodiprion</taxon>
    </lineage>
</organism>
<keyword evidence="3" id="KW-1185">Reference proteome</keyword>
<accession>A0ABM3G705</accession>
<dbReference type="Pfam" id="PF00685">
    <property type="entry name" value="Sulfotransfer_1"/>
    <property type="match status" value="1"/>
</dbReference>
<dbReference type="InterPro" id="IPR027417">
    <property type="entry name" value="P-loop_NTPase"/>
</dbReference>
<sequence>MSGVELSHWIMSKKTNFCGLLVMGCFFSVFLFFDGKYGNPSMYEMQPSAALLESKKNNTTADKKQPDSESKDIEKILNMQRELIIKDMQGYEYPNGKYNISASKLEDLVMENNGTPIRSIIVTTWRSGSTFLGDILNAHPADFYHFEPLLAFDEIKIRGPPLAEKALKLTTDLLNCEYGDLDEYIEYGKTHSLVFHHNTHLWKQCQAHKGLCYNHKFLSAMCKLFPFQSMKFVRLRLQVAQKLLAEEKLAVRIVLLVRDPRGTFQSRKHHYWCQPHPDCSDPALTCADLISDYKVAVELLKKYPTRFNPHMHLM</sequence>
<gene>
    <name evidence="4" type="primary">LOC107217699</name>
</gene>
<dbReference type="Proteomes" id="UP000829291">
    <property type="component" value="Chromosome 5"/>
</dbReference>
<feature type="transmembrane region" description="Helical" evidence="1">
    <location>
        <begin position="15"/>
        <end position="33"/>
    </location>
</feature>
<reference evidence="4" key="1">
    <citation type="submission" date="2025-08" db="UniProtKB">
        <authorList>
            <consortium name="RefSeq"/>
        </authorList>
    </citation>
    <scope>IDENTIFICATION</scope>
    <source>
        <tissue evidence="4">Thorax and Abdomen</tissue>
    </source>
</reference>
<dbReference type="GeneID" id="107217699"/>
<evidence type="ECO:0000256" key="1">
    <source>
        <dbReference type="SAM" id="Phobius"/>
    </source>
</evidence>
<dbReference type="PANTHER" id="PTHR10704:SF44">
    <property type="entry name" value="LD35051P-RELATED"/>
    <property type="match status" value="1"/>
</dbReference>
<name>A0ABM3G705_NEOLC</name>
<keyword evidence="1" id="KW-0472">Membrane</keyword>
<dbReference type="PANTHER" id="PTHR10704">
    <property type="entry name" value="CARBOHYDRATE SULFOTRANSFERASE"/>
    <property type="match status" value="1"/>
</dbReference>
<keyword evidence="1" id="KW-0812">Transmembrane</keyword>
<evidence type="ECO:0000313" key="4">
    <source>
        <dbReference type="RefSeq" id="XP_046596054.1"/>
    </source>
</evidence>
<evidence type="ECO:0000259" key="2">
    <source>
        <dbReference type="Pfam" id="PF00685"/>
    </source>
</evidence>
<protein>
    <submittedName>
        <fullName evidence="4">Uncharacterized protein LOC107217699 isoform X2</fullName>
    </submittedName>
</protein>
<dbReference type="SUPFAM" id="SSF52540">
    <property type="entry name" value="P-loop containing nucleoside triphosphate hydrolases"/>
    <property type="match status" value="1"/>
</dbReference>